<evidence type="ECO:0000256" key="1">
    <source>
        <dbReference type="SAM" id="MobiDB-lite"/>
    </source>
</evidence>
<dbReference type="EMBL" id="MVBN01000003">
    <property type="protein sequence ID" value="OOK77784.1"/>
    <property type="molecule type" value="Genomic_DNA"/>
</dbReference>
<evidence type="ECO:0000313" key="2">
    <source>
        <dbReference type="EMBL" id="OOK77784.1"/>
    </source>
</evidence>
<dbReference type="GO" id="GO:0016746">
    <property type="term" value="F:acyltransferase activity"/>
    <property type="evidence" value="ECO:0007669"/>
    <property type="project" value="UniProtKB-KW"/>
</dbReference>
<dbReference type="AlphaFoldDB" id="A0A1V3XEY8"/>
<gene>
    <name evidence="2" type="ORF">BZL29_3398</name>
</gene>
<dbReference type="EC" id="2.3.1.1" evidence="2"/>
<reference evidence="2 3" key="1">
    <citation type="submission" date="2017-02" db="EMBL/GenBank/DDBJ databases">
        <title>Complete genome sequences of Mycobacterium kansasii strains isolated from rhesus macaques.</title>
        <authorList>
            <person name="Panda A."/>
            <person name="Nagaraj S."/>
            <person name="Zhao X."/>
            <person name="Tettelin H."/>
            <person name="Detolla L.J."/>
        </authorList>
    </citation>
    <scope>NUCLEOTIDE SEQUENCE [LARGE SCALE GENOMIC DNA]</scope>
    <source>
        <strain evidence="2 3">11-3469</strain>
    </source>
</reference>
<proteinExistence type="predicted"/>
<accession>A0A1V3XEY8</accession>
<dbReference type="Gene3D" id="3.60.70.12">
    <property type="entry name" value="L-amino peptidase D-ALA esterase/amidase"/>
    <property type="match status" value="1"/>
</dbReference>
<protein>
    <submittedName>
        <fullName evidence="2">Arginine biosynthesis bifunctional ArgJ domain protein</fullName>
        <ecNumber evidence="2">2.3.1.1</ecNumber>
    </submittedName>
</protein>
<sequence>MTETPTVTRLLRAQGVTAPAGFRAAGIAAGIKSSGAPDLALVFNEGPTMPPRASSPETRSRPRRCCGPSRC</sequence>
<keyword evidence="2" id="KW-0012">Acyltransferase</keyword>
<name>A0A1V3XEY8_MYCKA</name>
<feature type="region of interest" description="Disordered" evidence="1">
    <location>
        <begin position="46"/>
        <end position="71"/>
    </location>
</feature>
<comment type="caution">
    <text evidence="2">The sequence shown here is derived from an EMBL/GenBank/DDBJ whole genome shotgun (WGS) entry which is preliminary data.</text>
</comment>
<evidence type="ECO:0000313" key="3">
    <source>
        <dbReference type="Proteomes" id="UP000188532"/>
    </source>
</evidence>
<dbReference type="Proteomes" id="UP000188532">
    <property type="component" value="Unassembled WGS sequence"/>
</dbReference>
<organism evidence="2 3">
    <name type="scientific">Mycobacterium kansasii</name>
    <dbReference type="NCBI Taxonomy" id="1768"/>
    <lineage>
        <taxon>Bacteria</taxon>
        <taxon>Bacillati</taxon>
        <taxon>Actinomycetota</taxon>
        <taxon>Actinomycetes</taxon>
        <taxon>Mycobacteriales</taxon>
        <taxon>Mycobacteriaceae</taxon>
        <taxon>Mycobacterium</taxon>
    </lineage>
</organism>
<keyword evidence="2" id="KW-0808">Transferase</keyword>